<dbReference type="SUPFAM" id="SSF51735">
    <property type="entry name" value="NAD(P)-binding Rossmann-fold domains"/>
    <property type="match status" value="1"/>
</dbReference>
<dbReference type="FunFam" id="3.40.50.720:FF:000084">
    <property type="entry name" value="Short-chain dehydrogenase reductase"/>
    <property type="match status" value="1"/>
</dbReference>
<evidence type="ECO:0000256" key="4">
    <source>
        <dbReference type="RuleBase" id="RU000363"/>
    </source>
</evidence>
<evidence type="ECO:0000313" key="5">
    <source>
        <dbReference type="EMBL" id="KAF2395845.1"/>
    </source>
</evidence>
<dbReference type="PANTHER" id="PTHR24321">
    <property type="entry name" value="DEHYDROGENASES, SHORT CHAIN"/>
    <property type="match status" value="1"/>
</dbReference>
<dbReference type="PRINTS" id="PR00081">
    <property type="entry name" value="GDHRDH"/>
</dbReference>
<reference evidence="5" key="1">
    <citation type="journal article" date="2020" name="Stud. Mycol.">
        <title>101 Dothideomycetes genomes: a test case for predicting lifestyles and emergence of pathogens.</title>
        <authorList>
            <person name="Haridas S."/>
            <person name="Albert R."/>
            <person name="Binder M."/>
            <person name="Bloem J."/>
            <person name="Labutti K."/>
            <person name="Salamov A."/>
            <person name="Andreopoulos B."/>
            <person name="Baker S."/>
            <person name="Barry K."/>
            <person name="Bills G."/>
            <person name="Bluhm B."/>
            <person name="Cannon C."/>
            <person name="Castanera R."/>
            <person name="Culley D."/>
            <person name="Daum C."/>
            <person name="Ezra D."/>
            <person name="Gonzalez J."/>
            <person name="Henrissat B."/>
            <person name="Kuo A."/>
            <person name="Liang C."/>
            <person name="Lipzen A."/>
            <person name="Lutzoni F."/>
            <person name="Magnuson J."/>
            <person name="Mondo S."/>
            <person name="Nolan M."/>
            <person name="Ohm R."/>
            <person name="Pangilinan J."/>
            <person name="Park H.-J."/>
            <person name="Ramirez L."/>
            <person name="Alfaro M."/>
            <person name="Sun H."/>
            <person name="Tritt A."/>
            <person name="Yoshinaga Y."/>
            <person name="Zwiers L.-H."/>
            <person name="Turgeon B."/>
            <person name="Goodwin S."/>
            <person name="Spatafora J."/>
            <person name="Crous P."/>
            <person name="Grigoriev I."/>
        </authorList>
    </citation>
    <scope>NUCLEOTIDE SEQUENCE</scope>
    <source>
        <strain evidence="5">CBS 262.69</strain>
    </source>
</reference>
<dbReference type="GO" id="GO:0016491">
    <property type="term" value="F:oxidoreductase activity"/>
    <property type="evidence" value="ECO:0007669"/>
    <property type="project" value="UniProtKB-KW"/>
</dbReference>
<organism evidence="5 6">
    <name type="scientific">Trichodelitschia bisporula</name>
    <dbReference type="NCBI Taxonomy" id="703511"/>
    <lineage>
        <taxon>Eukaryota</taxon>
        <taxon>Fungi</taxon>
        <taxon>Dikarya</taxon>
        <taxon>Ascomycota</taxon>
        <taxon>Pezizomycotina</taxon>
        <taxon>Dothideomycetes</taxon>
        <taxon>Dothideomycetes incertae sedis</taxon>
        <taxon>Phaeotrichales</taxon>
        <taxon>Phaeotrichaceae</taxon>
        <taxon>Trichodelitschia</taxon>
    </lineage>
</organism>
<dbReference type="InterPro" id="IPR036291">
    <property type="entry name" value="NAD(P)-bd_dom_sf"/>
</dbReference>
<dbReference type="AlphaFoldDB" id="A0A6G1HJA0"/>
<keyword evidence="3" id="KW-0560">Oxidoreductase</keyword>
<dbReference type="Proteomes" id="UP000799640">
    <property type="component" value="Unassembled WGS sequence"/>
</dbReference>
<gene>
    <name evidence="5" type="ORF">EJ06DRAFT_517298</name>
</gene>
<protein>
    <submittedName>
        <fullName evidence="5">Bacilysin biosynthesis oxidoreductase bacC</fullName>
    </submittedName>
</protein>
<name>A0A6G1HJA0_9PEZI</name>
<sequence length="262" mass="27031">MPLLPSYTAIVTGGASGLGLTISRALLAEGANVIIADVNPSALESCPAALDAVDSPTLLTLRCDVSSDTDVASAVEQAVTKYGRIDILINNAAINDAMAPVGDCPREMWDKNLLVNVTGPYLTSQACVRQFLAQEARDDGTRGVIVNIISAAGIRGHRAGAAYTASKHALVGLTRNTAAFYGPKGIRAVGVLPGAMETGMGGEGRKREYHAEGVALVGKTFATETPWNKVEEVARLCVLLASPGVGTVNGSLVGADNGWTAI</sequence>
<dbReference type="OrthoDB" id="417891at2759"/>
<accession>A0A6G1HJA0</accession>
<dbReference type="PRINTS" id="PR00080">
    <property type="entry name" value="SDRFAMILY"/>
</dbReference>
<comment type="similarity">
    <text evidence="1 4">Belongs to the short-chain dehydrogenases/reductases (SDR) family.</text>
</comment>
<dbReference type="PROSITE" id="PS00061">
    <property type="entry name" value="ADH_SHORT"/>
    <property type="match status" value="1"/>
</dbReference>
<evidence type="ECO:0000313" key="6">
    <source>
        <dbReference type="Proteomes" id="UP000799640"/>
    </source>
</evidence>
<evidence type="ECO:0000256" key="2">
    <source>
        <dbReference type="ARBA" id="ARBA00022857"/>
    </source>
</evidence>
<evidence type="ECO:0000256" key="1">
    <source>
        <dbReference type="ARBA" id="ARBA00006484"/>
    </source>
</evidence>
<dbReference type="CDD" id="cd05233">
    <property type="entry name" value="SDR_c"/>
    <property type="match status" value="1"/>
</dbReference>
<proteinExistence type="inferred from homology"/>
<dbReference type="Pfam" id="PF00106">
    <property type="entry name" value="adh_short"/>
    <property type="match status" value="1"/>
</dbReference>
<keyword evidence="6" id="KW-1185">Reference proteome</keyword>
<dbReference type="Gene3D" id="3.40.50.720">
    <property type="entry name" value="NAD(P)-binding Rossmann-like Domain"/>
    <property type="match status" value="1"/>
</dbReference>
<dbReference type="PANTHER" id="PTHR24321:SF8">
    <property type="entry name" value="ESTRADIOL 17-BETA-DEHYDROGENASE 8-RELATED"/>
    <property type="match status" value="1"/>
</dbReference>
<dbReference type="InterPro" id="IPR020904">
    <property type="entry name" value="Sc_DH/Rdtase_CS"/>
</dbReference>
<evidence type="ECO:0000256" key="3">
    <source>
        <dbReference type="ARBA" id="ARBA00023002"/>
    </source>
</evidence>
<dbReference type="InterPro" id="IPR002347">
    <property type="entry name" value="SDR_fam"/>
</dbReference>
<dbReference type="EMBL" id="ML996710">
    <property type="protein sequence ID" value="KAF2395845.1"/>
    <property type="molecule type" value="Genomic_DNA"/>
</dbReference>
<keyword evidence="2" id="KW-0521">NADP</keyword>